<protein>
    <recommendedName>
        <fullName evidence="2">Tail tubular protein A</fullName>
    </recommendedName>
</protein>
<dbReference type="InterPro" id="IPR056209">
    <property type="entry name" value="SU10_adaptor"/>
</dbReference>
<name>A0A6J5NJK7_9CAUD</name>
<evidence type="ECO:0000313" key="1">
    <source>
        <dbReference type="EMBL" id="CAB4157916.1"/>
    </source>
</evidence>
<proteinExistence type="predicted"/>
<dbReference type="Pfam" id="PF24175">
    <property type="entry name" value="SU10_adaptor"/>
    <property type="match status" value="1"/>
</dbReference>
<organism evidence="1">
    <name type="scientific">uncultured Caudovirales phage</name>
    <dbReference type="NCBI Taxonomy" id="2100421"/>
    <lineage>
        <taxon>Viruses</taxon>
        <taxon>Duplodnaviria</taxon>
        <taxon>Heunggongvirae</taxon>
        <taxon>Uroviricota</taxon>
        <taxon>Caudoviricetes</taxon>
        <taxon>Peduoviridae</taxon>
        <taxon>Maltschvirus</taxon>
        <taxon>Maltschvirus maltsch</taxon>
    </lineage>
</organism>
<accession>A0A6J5NJK7</accession>
<reference evidence="1" key="1">
    <citation type="submission" date="2020-04" db="EMBL/GenBank/DDBJ databases">
        <authorList>
            <person name="Chiriac C."/>
            <person name="Salcher M."/>
            <person name="Ghai R."/>
            <person name="Kavagutti S V."/>
        </authorList>
    </citation>
    <scope>NUCLEOTIDE SEQUENCE</scope>
</reference>
<evidence type="ECO:0008006" key="2">
    <source>
        <dbReference type="Google" id="ProtNLM"/>
    </source>
</evidence>
<gene>
    <name evidence="1" type="ORF">UFOVP679_55</name>
</gene>
<sequence>MIENYGTLKAAVARRAVRTDLTDDIPDFIRSAHDKIVGEVSLAVDLTLTTGTTALPTDFRQVNSLWLVNRPWIQVCEASPEQMSTATGTGRPYIFRISGSDLIVYPVPEPAYPAKLLYQISRDFFATDVASNAILTRYPSVYLYGAVAELGRQTADDDLITRFQPMFFAEIVRINQIETGDAMRGPLQITSSAP</sequence>
<dbReference type="EMBL" id="LR796660">
    <property type="protein sequence ID" value="CAB4157916.1"/>
    <property type="molecule type" value="Genomic_DNA"/>
</dbReference>